<evidence type="ECO:0000259" key="2">
    <source>
        <dbReference type="Pfam" id="PF06259"/>
    </source>
</evidence>
<dbReference type="SUPFAM" id="SSF53474">
    <property type="entry name" value="alpha/beta-Hydrolases"/>
    <property type="match status" value="1"/>
</dbReference>
<dbReference type="EMBL" id="PYHR01000002">
    <property type="protein sequence ID" value="PWD50696.1"/>
    <property type="molecule type" value="Genomic_DNA"/>
</dbReference>
<evidence type="ECO:0000313" key="3">
    <source>
        <dbReference type="EMBL" id="PWD50696.1"/>
    </source>
</evidence>
<keyword evidence="4" id="KW-1185">Reference proteome</keyword>
<dbReference type="AlphaFoldDB" id="A0A2U1ZUN7"/>
<evidence type="ECO:0000313" key="4">
    <source>
        <dbReference type="Proteomes" id="UP000245166"/>
    </source>
</evidence>
<evidence type="ECO:0000256" key="1">
    <source>
        <dbReference type="SAM" id="MobiDB-lite"/>
    </source>
</evidence>
<proteinExistence type="predicted"/>
<feature type="region of interest" description="Disordered" evidence="1">
    <location>
        <begin position="556"/>
        <end position="600"/>
    </location>
</feature>
<name>A0A2U1ZUN7_9MICO</name>
<feature type="region of interest" description="Disordered" evidence="1">
    <location>
        <begin position="1"/>
        <end position="21"/>
    </location>
</feature>
<dbReference type="Pfam" id="PF06259">
    <property type="entry name" value="Abhydrolase_8"/>
    <property type="match status" value="1"/>
</dbReference>
<feature type="compositionally biased region" description="Basic and acidic residues" evidence="1">
    <location>
        <begin position="579"/>
        <end position="589"/>
    </location>
</feature>
<sequence>MSVTIPEPAPTTPEVTGEPGDVDTFADTLLRVATAADDLDSVAQSRSTLDGWTGDASRAYGHYVSAAGANAQSVSLGLRNLARAADAYSTELTRLLLERETVIEVAQRFGSGRAWLIQEVAAATTEEELVPLREAASDLATSRENLVSLQEALVRDRDANEETMATALNQNADLATFERLNPGAVDPADAAIELPGAPGTGASPEEVAEWWRGLTEEQRYAVTVAYPELVGGADGVPAAARDQANRSLLERDLDVLERREQAGILTPEQERQLANARAAKEALGNEVGDPVTREEVVPLLHLYDPDAFDGEGAIAIAYGDPDTADNIATVVPGTTVTGEDAGSIANDAAAVYSSARVSDPSSTTAAIAWIGYDTPEFDLSVTNEDLARDGGERLADYVDGLRAVRPPTDEVPAPHVTVIGHSYGSTTVANSATGSGLNADDIVLVGSPGAGRGVENADELGGAEVWAGNASRDPVARLADNGAIGLGVWDKGLGNDVAEDDFGANRFRAESVDRAEEINTDGTALDNFDGTSLDDHSRYFQDGSESLHNIGNIVAGNDDDVSRAEHTYDPMFQGPQDPEFDRDPEKFDDVVMDPDDILRP</sequence>
<protein>
    <recommendedName>
        <fullName evidence="2">DUF1023 domain-containing protein</fullName>
    </recommendedName>
</protein>
<feature type="domain" description="DUF1023" evidence="2">
    <location>
        <begin position="311"/>
        <end position="479"/>
    </location>
</feature>
<dbReference type="RefSeq" id="WP_109229077.1">
    <property type="nucleotide sequence ID" value="NZ_PYHR01000002.1"/>
</dbReference>
<gene>
    <name evidence="3" type="ORF">C8046_08555</name>
</gene>
<dbReference type="InterPro" id="IPR010427">
    <property type="entry name" value="DUF1023"/>
</dbReference>
<dbReference type="Proteomes" id="UP000245166">
    <property type="component" value="Unassembled WGS sequence"/>
</dbReference>
<accession>A0A2U1ZUN7</accession>
<dbReference type="OrthoDB" id="3259161at2"/>
<reference evidence="3 4" key="1">
    <citation type="submission" date="2018-03" db="EMBL/GenBank/DDBJ databases">
        <title>Genome assembly of novel Miniimonas species PCH200.</title>
        <authorList>
            <person name="Thakur V."/>
            <person name="Kumar V."/>
            <person name="Singh D."/>
        </authorList>
    </citation>
    <scope>NUCLEOTIDE SEQUENCE [LARGE SCALE GENOMIC DNA]</scope>
    <source>
        <strain evidence="3 4">PCH200</strain>
    </source>
</reference>
<dbReference type="InterPro" id="IPR029058">
    <property type="entry name" value="AB_hydrolase_fold"/>
</dbReference>
<feature type="compositionally biased region" description="Acidic residues" evidence="1">
    <location>
        <begin position="590"/>
        <end position="600"/>
    </location>
</feature>
<organism evidence="3 4">
    <name type="scientific">Serinibacter arcticus</name>
    <dbReference type="NCBI Taxonomy" id="1655435"/>
    <lineage>
        <taxon>Bacteria</taxon>
        <taxon>Bacillati</taxon>
        <taxon>Actinomycetota</taxon>
        <taxon>Actinomycetes</taxon>
        <taxon>Micrococcales</taxon>
        <taxon>Beutenbergiaceae</taxon>
        <taxon>Serinibacter</taxon>
    </lineage>
</organism>
<dbReference type="Gene3D" id="3.40.50.1820">
    <property type="entry name" value="alpha/beta hydrolase"/>
    <property type="match status" value="1"/>
</dbReference>
<comment type="caution">
    <text evidence="3">The sequence shown here is derived from an EMBL/GenBank/DDBJ whole genome shotgun (WGS) entry which is preliminary data.</text>
</comment>